<proteinExistence type="predicted"/>
<feature type="signal peptide" evidence="2">
    <location>
        <begin position="1"/>
        <end position="25"/>
    </location>
</feature>
<dbReference type="InterPro" id="IPR013320">
    <property type="entry name" value="ConA-like_dom_sf"/>
</dbReference>
<dbReference type="EMBL" id="CP036265">
    <property type="protein sequence ID" value="QDT13942.1"/>
    <property type="molecule type" value="Genomic_DNA"/>
</dbReference>
<protein>
    <recommendedName>
        <fullName evidence="3">3-keto-alpha-glucoside-1,2-lyase/3-keto-2-hydroxy-glucal hydratase domain-containing protein</fullName>
    </recommendedName>
</protein>
<feature type="domain" description="3-keto-alpha-glucoside-1,2-lyase/3-keto-2-hydroxy-glucal hydratase" evidence="3">
    <location>
        <begin position="38"/>
        <end position="227"/>
    </location>
</feature>
<dbReference type="Pfam" id="PF06439">
    <property type="entry name" value="3keto-disac_hyd"/>
    <property type="match status" value="1"/>
</dbReference>
<evidence type="ECO:0000313" key="4">
    <source>
        <dbReference type="EMBL" id="QDT13942.1"/>
    </source>
</evidence>
<keyword evidence="2" id="KW-0732">Signal</keyword>
<evidence type="ECO:0000256" key="1">
    <source>
        <dbReference type="SAM" id="MobiDB-lite"/>
    </source>
</evidence>
<dbReference type="GO" id="GO:0016787">
    <property type="term" value="F:hydrolase activity"/>
    <property type="evidence" value="ECO:0007669"/>
    <property type="project" value="InterPro"/>
</dbReference>
<gene>
    <name evidence="4" type="ORF">CA12_00100</name>
</gene>
<sequence length="231" mass="24945" precursor="true">MRCLAPLLTSAALLALGALSPAALADHHEKDDAKASDGFTVLFDGKTLDGWEQRNGKATYKVEEVDGKPAIVGRTAEGSPNSFLCTKKTYGDFVLEFEVKLPTKNLNSGVQVRSSSKGDTKDGRVNGPQVEIESSPGDAGYVYGEAMGGGWLDPEDQHTNKDAFKNDAWNTFRVEAKGDSIHTFINGEAVSTLKNERVPAKGFIGLQVHSYGGPHPGVVMWRNIRIKPLDK</sequence>
<name>A0A517P3J2_9PLAN</name>
<reference evidence="4 5" key="1">
    <citation type="submission" date="2019-02" db="EMBL/GenBank/DDBJ databases">
        <title>Deep-cultivation of Planctomycetes and their phenomic and genomic characterization uncovers novel biology.</title>
        <authorList>
            <person name="Wiegand S."/>
            <person name="Jogler M."/>
            <person name="Boedeker C."/>
            <person name="Pinto D."/>
            <person name="Vollmers J."/>
            <person name="Rivas-Marin E."/>
            <person name="Kohn T."/>
            <person name="Peeters S.H."/>
            <person name="Heuer A."/>
            <person name="Rast P."/>
            <person name="Oberbeckmann S."/>
            <person name="Bunk B."/>
            <person name="Jeske O."/>
            <person name="Meyerdierks A."/>
            <person name="Storesund J.E."/>
            <person name="Kallscheuer N."/>
            <person name="Luecker S."/>
            <person name="Lage O.M."/>
            <person name="Pohl T."/>
            <person name="Merkel B.J."/>
            <person name="Hornburger P."/>
            <person name="Mueller R.-W."/>
            <person name="Bruemmer F."/>
            <person name="Labrenz M."/>
            <person name="Spormann A.M."/>
            <person name="Op den Camp H."/>
            <person name="Overmann J."/>
            <person name="Amann R."/>
            <person name="Jetten M.S.M."/>
            <person name="Mascher T."/>
            <person name="Medema M.H."/>
            <person name="Devos D.P."/>
            <person name="Kaster A.-K."/>
            <person name="Ovreas L."/>
            <person name="Rohde M."/>
            <person name="Galperin M.Y."/>
            <person name="Jogler C."/>
        </authorList>
    </citation>
    <scope>NUCLEOTIDE SEQUENCE [LARGE SCALE GENOMIC DNA]</scope>
    <source>
        <strain evidence="4 5">CA12</strain>
    </source>
</reference>
<dbReference type="Gene3D" id="2.60.120.560">
    <property type="entry name" value="Exo-inulinase, domain 1"/>
    <property type="match status" value="1"/>
</dbReference>
<accession>A0A517P3J2</accession>
<dbReference type="InterPro" id="IPR010496">
    <property type="entry name" value="AL/BT2_dom"/>
</dbReference>
<dbReference type="SUPFAM" id="SSF49899">
    <property type="entry name" value="Concanavalin A-like lectins/glucanases"/>
    <property type="match status" value="1"/>
</dbReference>
<evidence type="ECO:0000256" key="2">
    <source>
        <dbReference type="SAM" id="SignalP"/>
    </source>
</evidence>
<organism evidence="4 5">
    <name type="scientific">Alienimonas californiensis</name>
    <dbReference type="NCBI Taxonomy" id="2527989"/>
    <lineage>
        <taxon>Bacteria</taxon>
        <taxon>Pseudomonadati</taxon>
        <taxon>Planctomycetota</taxon>
        <taxon>Planctomycetia</taxon>
        <taxon>Planctomycetales</taxon>
        <taxon>Planctomycetaceae</taxon>
        <taxon>Alienimonas</taxon>
    </lineage>
</organism>
<dbReference type="Proteomes" id="UP000318741">
    <property type="component" value="Chromosome"/>
</dbReference>
<dbReference type="RefSeq" id="WP_145356563.1">
    <property type="nucleotide sequence ID" value="NZ_CP036265.1"/>
</dbReference>
<dbReference type="OrthoDB" id="9780017at2"/>
<keyword evidence="5" id="KW-1185">Reference proteome</keyword>
<evidence type="ECO:0000313" key="5">
    <source>
        <dbReference type="Proteomes" id="UP000318741"/>
    </source>
</evidence>
<evidence type="ECO:0000259" key="3">
    <source>
        <dbReference type="Pfam" id="PF06439"/>
    </source>
</evidence>
<dbReference type="AlphaFoldDB" id="A0A517P3J2"/>
<feature type="region of interest" description="Disordered" evidence="1">
    <location>
        <begin position="108"/>
        <end position="138"/>
    </location>
</feature>
<feature type="chain" id="PRO_5022043453" description="3-keto-alpha-glucoside-1,2-lyase/3-keto-2-hydroxy-glucal hydratase domain-containing protein" evidence="2">
    <location>
        <begin position="26"/>
        <end position="231"/>
    </location>
</feature>
<dbReference type="KEGG" id="acaf:CA12_00100"/>